<dbReference type="Proteomes" id="UP000051952">
    <property type="component" value="Unassembled WGS sequence"/>
</dbReference>
<protein>
    <submittedName>
        <fullName evidence="2">DGF-1-like protein, putative</fullName>
    </submittedName>
</protein>
<dbReference type="Pfam" id="PF22274">
    <property type="entry name" value="DGF-1_beta-sheet"/>
    <property type="match status" value="1"/>
</dbReference>
<dbReference type="VEuPathDB" id="TriTrypDB:BSAL_63350"/>
<dbReference type="AlphaFoldDB" id="A0A0S4IVC8"/>
<feature type="non-terminal residue" evidence="2">
    <location>
        <position position="1070"/>
    </location>
</feature>
<feature type="domain" description="Dispersed gene family protein 1 beta-sheet" evidence="1">
    <location>
        <begin position="475"/>
        <end position="642"/>
    </location>
</feature>
<evidence type="ECO:0000313" key="3">
    <source>
        <dbReference type="Proteomes" id="UP000051952"/>
    </source>
</evidence>
<accession>A0A0S4IVC8</accession>
<gene>
    <name evidence="2" type="ORF">BSAL_63350</name>
</gene>
<reference evidence="3" key="1">
    <citation type="submission" date="2015-09" db="EMBL/GenBank/DDBJ databases">
        <authorList>
            <consortium name="Pathogen Informatics"/>
        </authorList>
    </citation>
    <scope>NUCLEOTIDE SEQUENCE [LARGE SCALE GENOMIC DNA]</scope>
    <source>
        <strain evidence="3">Lake Konstanz</strain>
    </source>
</reference>
<proteinExistence type="predicted"/>
<sequence>MIADPINVLSNTTYVLENAVVTTASQYTRGFNVLTLGLGYSKVVLRNVTFNVTVYIRAGTFVQRSVEGYNTINVYNCTFNMDLRLHFGNAAISTSNLVLWYLPVSATFNRCIFREIFHVGNAPPRQSNISLLSSEVFMTSSQTSFFAWERATLYNSRLQIEHVTCNMNNIAFSYYCVYFINLNANEKSLLLLHDVSVVSTVETTGVAQPGFVVGCYRPSNIQSSSIFYLSHLSSASVTGFFMQEFADLIASGGSAIVFENFVVSSKTGRYGFPPIYINESSLIIQSQSFVLLKRINTFQESLAILGAKNLQIDNAYLSLVECETMGGGGVLSSTDTPLLVSHTVTGKCNLVEGVVSTDTVFTQTPPCAECLSDAECFMPLTTSTAGCVCTCAAGGFGPRCLPVDTSLITTLGGDADLHPVDFVVENMTIGSTIYHLATRSVTWRNVTLAPNAEVFFALDKMFLGMEVWAGQPLVITLENCTLPPGAAIYFWGSMMLTMSNRAQIASGMNLTISGLRTAEAPTTAGVVVFVATMPLTSIISVSDSNFLHAAVSHDLTSMSLTTSALFASQRLRLTQSSHLSFLRISHRTSGNFMLLNRTLTIEHGSSLMFDACQLFTTTATFIRVHSGVTTVINGSALLLRNSTVGDPTLTYSTFHFADATTFSLGSVLLFENSNLLGGDSSLVTAMNGISFLTNSMFALFGNTLGRSSSLTGSYTLTVASNSSFVARTNNFALSSGGVAQSSITAPFLMLVLPAPPLRGNRSVGSATSMVRTSSVTMPIEEINFRNGTSYTFINVTFGFQNVSFDLNQFDINTPTINIYFENCTMANTRLYFSGAPLLSRAFVAPVNITIRNSVMTNGGLIGFAYFFPVQSSILIDGLKLLSDVPSGGFSAPFQGDSDSSVSFGSFTAVNSTIIIRNSILNTTNRPVLFVTSGLKNTSFMFVDSISYPGLIQTANAVILTSVLVLRSLIYGPTTTQIGVLPSLGGSAAAPAAVILEDSILFGSVYPYGITTPANGASFISRSIVDFTSMLSSSTQAFSNGAQYVLADSTVSQTQTFSSAPTGNFTNYVVQ</sequence>
<organism evidence="2 3">
    <name type="scientific">Bodo saltans</name>
    <name type="common">Flagellated protozoan</name>
    <dbReference type="NCBI Taxonomy" id="75058"/>
    <lineage>
        <taxon>Eukaryota</taxon>
        <taxon>Discoba</taxon>
        <taxon>Euglenozoa</taxon>
        <taxon>Kinetoplastea</taxon>
        <taxon>Metakinetoplastina</taxon>
        <taxon>Eubodonida</taxon>
        <taxon>Bodonidae</taxon>
        <taxon>Bodo</taxon>
    </lineage>
</organism>
<name>A0A0S4IVC8_BODSA</name>
<dbReference type="InterPro" id="IPR053915">
    <property type="entry name" value="DGF-1_b-sheet_dom"/>
</dbReference>
<evidence type="ECO:0000313" key="2">
    <source>
        <dbReference type="EMBL" id="CUF52930.1"/>
    </source>
</evidence>
<keyword evidence="3" id="KW-1185">Reference proteome</keyword>
<dbReference type="EMBL" id="CYKH01000346">
    <property type="protein sequence ID" value="CUF52930.1"/>
    <property type="molecule type" value="Genomic_DNA"/>
</dbReference>
<evidence type="ECO:0000259" key="1">
    <source>
        <dbReference type="Pfam" id="PF22274"/>
    </source>
</evidence>
<dbReference type="OrthoDB" id="282081at2759"/>